<feature type="transmembrane region" description="Helical" evidence="1">
    <location>
        <begin position="75"/>
        <end position="95"/>
    </location>
</feature>
<comment type="caution">
    <text evidence="2">The sequence shown here is derived from an EMBL/GenBank/DDBJ whole genome shotgun (WGS) entry which is preliminary data.</text>
</comment>
<feature type="non-terminal residue" evidence="2">
    <location>
        <position position="1"/>
    </location>
</feature>
<evidence type="ECO:0000313" key="2">
    <source>
        <dbReference type="EMBL" id="GMS92500.1"/>
    </source>
</evidence>
<proteinExistence type="predicted"/>
<dbReference type="EMBL" id="BTSX01000004">
    <property type="protein sequence ID" value="GMS92500.1"/>
    <property type="molecule type" value="Genomic_DNA"/>
</dbReference>
<keyword evidence="1" id="KW-1133">Transmembrane helix</keyword>
<reference evidence="2" key="1">
    <citation type="submission" date="2023-10" db="EMBL/GenBank/DDBJ databases">
        <title>Genome assembly of Pristionchus species.</title>
        <authorList>
            <person name="Yoshida K."/>
            <person name="Sommer R.J."/>
        </authorList>
    </citation>
    <scope>NUCLEOTIDE SEQUENCE</scope>
    <source>
        <strain evidence="2">RS0144</strain>
    </source>
</reference>
<feature type="transmembrane region" description="Helical" evidence="1">
    <location>
        <begin position="40"/>
        <end position="63"/>
    </location>
</feature>
<dbReference type="AlphaFoldDB" id="A0AAV5TBG6"/>
<keyword evidence="3" id="KW-1185">Reference proteome</keyword>
<accession>A0AAV5TBG6</accession>
<evidence type="ECO:0000313" key="3">
    <source>
        <dbReference type="Proteomes" id="UP001432027"/>
    </source>
</evidence>
<protein>
    <recommendedName>
        <fullName evidence="4">Sodium:proton antiporter</fullName>
    </recommendedName>
</protein>
<evidence type="ECO:0000256" key="1">
    <source>
        <dbReference type="SAM" id="Phobius"/>
    </source>
</evidence>
<evidence type="ECO:0008006" key="4">
    <source>
        <dbReference type="Google" id="ProtNLM"/>
    </source>
</evidence>
<name>A0AAV5TBG6_9BILA</name>
<keyword evidence="1" id="KW-0812">Transmembrane</keyword>
<sequence length="96" mass="10408">ILYVHQWIADSLIAFNGVISLTISLTLLAHRFFRPRTMGVVGCTELATTGELVLAVGAGIVALEVIVRSTELDDLQLTIVPYINALTLLLVSLVFN</sequence>
<keyword evidence="1" id="KW-0472">Membrane</keyword>
<feature type="non-terminal residue" evidence="2">
    <location>
        <position position="96"/>
    </location>
</feature>
<dbReference type="Proteomes" id="UP001432027">
    <property type="component" value="Unassembled WGS sequence"/>
</dbReference>
<feature type="transmembrane region" description="Helical" evidence="1">
    <location>
        <begin position="12"/>
        <end position="33"/>
    </location>
</feature>
<organism evidence="2 3">
    <name type="scientific">Pristionchus entomophagus</name>
    <dbReference type="NCBI Taxonomy" id="358040"/>
    <lineage>
        <taxon>Eukaryota</taxon>
        <taxon>Metazoa</taxon>
        <taxon>Ecdysozoa</taxon>
        <taxon>Nematoda</taxon>
        <taxon>Chromadorea</taxon>
        <taxon>Rhabditida</taxon>
        <taxon>Rhabditina</taxon>
        <taxon>Diplogasteromorpha</taxon>
        <taxon>Diplogasteroidea</taxon>
        <taxon>Neodiplogasteridae</taxon>
        <taxon>Pristionchus</taxon>
    </lineage>
</organism>
<gene>
    <name evidence="2" type="ORF">PENTCL1PPCAC_14675</name>
</gene>